<reference evidence="2" key="1">
    <citation type="journal article" date="2009" name="Nature">
        <title>Genome sequence and analysis of the Irish potato famine pathogen Phytophthora infestans.</title>
        <authorList>
            <consortium name="The Broad Institute Genome Sequencing Platform"/>
            <person name="Haas B.J."/>
            <person name="Kamoun S."/>
            <person name="Zody M.C."/>
            <person name="Jiang R.H."/>
            <person name="Handsaker R.E."/>
            <person name="Cano L.M."/>
            <person name="Grabherr M."/>
            <person name="Kodira C.D."/>
            <person name="Raffaele S."/>
            <person name="Torto-Alalibo T."/>
            <person name="Bozkurt T.O."/>
            <person name="Ah-Fong A.M."/>
            <person name="Alvarado L."/>
            <person name="Anderson V.L."/>
            <person name="Armstrong M.R."/>
            <person name="Avrova A."/>
            <person name="Baxter L."/>
            <person name="Beynon J."/>
            <person name="Boevink P.C."/>
            <person name="Bollmann S.R."/>
            <person name="Bos J.I."/>
            <person name="Bulone V."/>
            <person name="Cai G."/>
            <person name="Cakir C."/>
            <person name="Carrington J.C."/>
            <person name="Chawner M."/>
            <person name="Conti L."/>
            <person name="Costanzo S."/>
            <person name="Ewan R."/>
            <person name="Fahlgren N."/>
            <person name="Fischbach M.A."/>
            <person name="Fugelstad J."/>
            <person name="Gilroy E.M."/>
            <person name="Gnerre S."/>
            <person name="Green P.J."/>
            <person name="Grenville-Briggs L.J."/>
            <person name="Griffith J."/>
            <person name="Grunwald N.J."/>
            <person name="Horn K."/>
            <person name="Horner N.R."/>
            <person name="Hu C.H."/>
            <person name="Huitema E."/>
            <person name="Jeong D.H."/>
            <person name="Jones A.M."/>
            <person name="Jones J.D."/>
            <person name="Jones R.W."/>
            <person name="Karlsson E.K."/>
            <person name="Kunjeti S.G."/>
            <person name="Lamour K."/>
            <person name="Liu Z."/>
            <person name="Ma L."/>
            <person name="Maclean D."/>
            <person name="Chibucos M.C."/>
            <person name="McDonald H."/>
            <person name="McWalters J."/>
            <person name="Meijer H.J."/>
            <person name="Morgan W."/>
            <person name="Morris P.F."/>
            <person name="Munro C.A."/>
            <person name="O'Neill K."/>
            <person name="Ospina-Giraldo M."/>
            <person name="Pinzon A."/>
            <person name="Pritchard L."/>
            <person name="Ramsahoye B."/>
            <person name="Ren Q."/>
            <person name="Restrepo S."/>
            <person name="Roy S."/>
            <person name="Sadanandom A."/>
            <person name="Savidor A."/>
            <person name="Schornack S."/>
            <person name="Schwartz D.C."/>
            <person name="Schumann U.D."/>
            <person name="Schwessinger B."/>
            <person name="Seyer L."/>
            <person name="Sharpe T."/>
            <person name="Silvar C."/>
            <person name="Song J."/>
            <person name="Studholme D.J."/>
            <person name="Sykes S."/>
            <person name="Thines M."/>
            <person name="van de Vondervoort P.J."/>
            <person name="Phuntumart V."/>
            <person name="Wawra S."/>
            <person name="Weide R."/>
            <person name="Win J."/>
            <person name="Young C."/>
            <person name="Zhou S."/>
            <person name="Fry W."/>
            <person name="Meyers B.C."/>
            <person name="van West P."/>
            <person name="Ristaino J."/>
            <person name="Govers F."/>
            <person name="Birch P.R."/>
            <person name="Whisson S.C."/>
            <person name="Judelson H.S."/>
            <person name="Nusbaum C."/>
        </authorList>
    </citation>
    <scope>NUCLEOTIDE SEQUENCE [LARGE SCALE GENOMIC DNA]</scope>
    <source>
        <strain evidence="2">T30-4</strain>
    </source>
</reference>
<keyword evidence="2" id="KW-1185">Reference proteome</keyword>
<accession>D0NDV3</accession>
<dbReference type="RefSeq" id="XP_002902472.1">
    <property type="nucleotide sequence ID" value="XM_002902426.1"/>
</dbReference>
<dbReference type="VEuPathDB" id="FungiDB:PITG_09924"/>
<dbReference type="KEGG" id="pif:PITG_09924"/>
<dbReference type="Proteomes" id="UP000006643">
    <property type="component" value="Unassembled WGS sequence"/>
</dbReference>
<organism evidence="1 2">
    <name type="scientific">Phytophthora infestans (strain T30-4)</name>
    <name type="common">Potato late blight agent</name>
    <dbReference type="NCBI Taxonomy" id="403677"/>
    <lineage>
        <taxon>Eukaryota</taxon>
        <taxon>Sar</taxon>
        <taxon>Stramenopiles</taxon>
        <taxon>Oomycota</taxon>
        <taxon>Peronosporomycetes</taxon>
        <taxon>Peronosporales</taxon>
        <taxon>Peronosporaceae</taxon>
        <taxon>Phytophthora</taxon>
    </lineage>
</organism>
<dbReference type="GeneID" id="9474697"/>
<protein>
    <submittedName>
        <fullName evidence="1">Uncharacterized protein</fullName>
    </submittedName>
</protein>
<dbReference type="InParanoid" id="D0NDV3"/>
<dbReference type="AlphaFoldDB" id="D0NDV3"/>
<gene>
    <name evidence="1" type="ORF">PITG_09924</name>
</gene>
<evidence type="ECO:0000313" key="1">
    <source>
        <dbReference type="EMBL" id="EEY56398.1"/>
    </source>
</evidence>
<proteinExistence type="predicted"/>
<name>D0NDV3_PHYIT</name>
<sequence length="150" mass="16079">MITRLASDYTRLDPTKEYLPLPGNPSLESLDAAKYWSKASHDENSTLFGDAANTRLGPPLSLVLLVDSGTSETLRAPDEPSFAESALLAAGVGNQMSSWESWDLSDSPLSLSFNAAAPVSGRLWAARTRRSIQPRTVPAPPFEVLGLAAH</sequence>
<dbReference type="EMBL" id="DS028134">
    <property type="protein sequence ID" value="EEY56398.1"/>
    <property type="molecule type" value="Genomic_DNA"/>
</dbReference>
<dbReference type="HOGENOM" id="CLU_1744096_0_0_1"/>
<evidence type="ECO:0000313" key="2">
    <source>
        <dbReference type="Proteomes" id="UP000006643"/>
    </source>
</evidence>